<name>A0A853B9E1_9PSEU</name>
<evidence type="ECO:0000256" key="3">
    <source>
        <dbReference type="ARBA" id="ARBA00022723"/>
    </source>
</evidence>
<dbReference type="GO" id="GO:0071500">
    <property type="term" value="P:cellular response to nitrosative stress"/>
    <property type="evidence" value="ECO:0007669"/>
    <property type="project" value="TreeGrafter"/>
</dbReference>
<dbReference type="InterPro" id="IPR009050">
    <property type="entry name" value="Globin-like_sf"/>
</dbReference>
<reference evidence="7 8" key="1">
    <citation type="submission" date="2020-07" db="EMBL/GenBank/DDBJ databases">
        <title>Sequencing the genomes of 1000 actinobacteria strains.</title>
        <authorList>
            <person name="Klenk H.-P."/>
        </authorList>
    </citation>
    <scope>NUCLEOTIDE SEQUENCE [LARGE SCALE GENOMIC DNA]</scope>
    <source>
        <strain evidence="7 8">DSM 104006</strain>
    </source>
</reference>
<feature type="domain" description="Globin" evidence="6">
    <location>
        <begin position="1"/>
        <end position="134"/>
    </location>
</feature>
<dbReference type="Gene3D" id="6.10.250.660">
    <property type="match status" value="1"/>
</dbReference>
<keyword evidence="8" id="KW-1185">Reference proteome</keyword>
<evidence type="ECO:0000313" key="8">
    <source>
        <dbReference type="Proteomes" id="UP000549616"/>
    </source>
</evidence>
<dbReference type="PROSITE" id="PS01033">
    <property type="entry name" value="GLOBIN"/>
    <property type="match status" value="1"/>
</dbReference>
<gene>
    <name evidence="7" type="ORF">HNR02_005313</name>
</gene>
<dbReference type="SUPFAM" id="SSF46458">
    <property type="entry name" value="Globin-like"/>
    <property type="match status" value="1"/>
</dbReference>
<comment type="similarity">
    <text evidence="5">Belongs to the globin family.</text>
</comment>
<dbReference type="GO" id="GO:0046210">
    <property type="term" value="P:nitric oxide catabolic process"/>
    <property type="evidence" value="ECO:0007669"/>
    <property type="project" value="TreeGrafter"/>
</dbReference>
<dbReference type="GO" id="GO:0046872">
    <property type="term" value="F:metal ion binding"/>
    <property type="evidence" value="ECO:0007669"/>
    <property type="project" value="UniProtKB-KW"/>
</dbReference>
<evidence type="ECO:0000259" key="6">
    <source>
        <dbReference type="PROSITE" id="PS01033"/>
    </source>
</evidence>
<protein>
    <submittedName>
        <fullName evidence="7">Hemoglobin-like flavoprotein/F0F1-type ATP synthase membrane subunit b/b</fullName>
    </submittedName>
</protein>
<dbReference type="GO" id="GO:0008941">
    <property type="term" value="F:nitric oxide dioxygenase NAD(P)H activity"/>
    <property type="evidence" value="ECO:0007669"/>
    <property type="project" value="TreeGrafter"/>
</dbReference>
<accession>A0A853B9E1</accession>
<dbReference type="InterPro" id="IPR012292">
    <property type="entry name" value="Globin/Proto"/>
</dbReference>
<evidence type="ECO:0000313" key="7">
    <source>
        <dbReference type="EMBL" id="NYI91938.1"/>
    </source>
</evidence>
<comment type="caution">
    <text evidence="7">The sequence shown here is derived from an EMBL/GenBank/DDBJ whole genome shotgun (WGS) entry which is preliminary data.</text>
</comment>
<dbReference type="PANTHER" id="PTHR43396:SF3">
    <property type="entry name" value="FLAVOHEMOPROTEIN"/>
    <property type="match status" value="1"/>
</dbReference>
<organism evidence="7 8">
    <name type="scientific">Amycolatopsis endophytica</name>
    <dbReference type="NCBI Taxonomy" id="860233"/>
    <lineage>
        <taxon>Bacteria</taxon>
        <taxon>Bacillati</taxon>
        <taxon>Actinomycetota</taxon>
        <taxon>Actinomycetes</taxon>
        <taxon>Pseudonocardiales</taxon>
        <taxon>Pseudonocardiaceae</taxon>
        <taxon>Amycolatopsis</taxon>
    </lineage>
</organism>
<keyword evidence="5" id="KW-0813">Transport</keyword>
<dbReference type="Gene3D" id="1.10.490.10">
    <property type="entry name" value="Globins"/>
    <property type="match status" value="1"/>
</dbReference>
<dbReference type="GO" id="GO:0005344">
    <property type="term" value="F:oxygen carrier activity"/>
    <property type="evidence" value="ECO:0007669"/>
    <property type="project" value="UniProtKB-KW"/>
</dbReference>
<evidence type="ECO:0000256" key="5">
    <source>
        <dbReference type="RuleBase" id="RU000356"/>
    </source>
</evidence>
<keyword evidence="4" id="KW-0408">Iron</keyword>
<dbReference type="Pfam" id="PF00042">
    <property type="entry name" value="Globin"/>
    <property type="match status" value="1"/>
</dbReference>
<proteinExistence type="inferred from homology"/>
<sequence>MTAVDVARLRASWSTVAERGDEFALSFYATLFLLRPALRELFEVSLTEQRGRFVAALGDIVSRVDDLDAAVPSLRRLGRAHRESGVLPEFYPLVGQALLATLERFLGDEWTPELAADWTGAYAVVAEVMTNAEVRGRGRQSVRLPLGDGDSGPRAELTADRVRGRLFRRARRYRRGFDREDVRAFQRRVAEEITARDREATRLRAEVARLRARSPREPTEGAAVVDELAVSLLSQAQLLAEETLTAADKHRRRLAAQAHRQAETAAEQAATTYRAAAGARYTPDGEELQRRLAWARTYSHALGMPLRAADTAFQHHLREIG</sequence>
<dbReference type="AlphaFoldDB" id="A0A853B9E1"/>
<keyword evidence="3" id="KW-0479">Metal-binding</keyword>
<keyword evidence="1 5" id="KW-0349">Heme</keyword>
<dbReference type="GO" id="GO:0020037">
    <property type="term" value="F:heme binding"/>
    <property type="evidence" value="ECO:0007669"/>
    <property type="project" value="InterPro"/>
</dbReference>
<evidence type="ECO:0000256" key="2">
    <source>
        <dbReference type="ARBA" id="ARBA00022621"/>
    </source>
</evidence>
<dbReference type="Proteomes" id="UP000549616">
    <property type="component" value="Unassembled WGS sequence"/>
</dbReference>
<dbReference type="EMBL" id="JACCFK010000002">
    <property type="protein sequence ID" value="NYI91938.1"/>
    <property type="molecule type" value="Genomic_DNA"/>
</dbReference>
<evidence type="ECO:0000256" key="1">
    <source>
        <dbReference type="ARBA" id="ARBA00022617"/>
    </source>
</evidence>
<evidence type="ECO:0000256" key="4">
    <source>
        <dbReference type="ARBA" id="ARBA00023004"/>
    </source>
</evidence>
<dbReference type="GO" id="GO:0019825">
    <property type="term" value="F:oxygen binding"/>
    <property type="evidence" value="ECO:0007669"/>
    <property type="project" value="InterPro"/>
</dbReference>
<keyword evidence="2 5" id="KW-0561">Oxygen transport</keyword>
<dbReference type="InterPro" id="IPR000971">
    <property type="entry name" value="Globin"/>
</dbReference>
<dbReference type="PANTHER" id="PTHR43396">
    <property type="entry name" value="FLAVOHEMOPROTEIN"/>
    <property type="match status" value="1"/>
</dbReference>
<dbReference type="GO" id="GO:0071949">
    <property type="term" value="F:FAD binding"/>
    <property type="evidence" value="ECO:0007669"/>
    <property type="project" value="TreeGrafter"/>
</dbReference>